<dbReference type="GO" id="GO:0055130">
    <property type="term" value="P:D-alanine catabolic process"/>
    <property type="evidence" value="ECO:0007669"/>
    <property type="project" value="TreeGrafter"/>
</dbReference>
<dbReference type="EMBL" id="LQBQ01000037">
    <property type="protein sequence ID" value="KUJ73702.1"/>
    <property type="molecule type" value="Genomic_DNA"/>
</dbReference>
<dbReference type="InterPro" id="IPR036188">
    <property type="entry name" value="FAD/NAD-bd_sf"/>
</dbReference>
<dbReference type="PRINTS" id="PR00420">
    <property type="entry name" value="RNGMNOXGNASE"/>
</dbReference>
<accession>A0A0X3TD45</accession>
<evidence type="ECO:0000313" key="4">
    <source>
        <dbReference type="EMBL" id="KUJ73702.1"/>
    </source>
</evidence>
<feature type="domain" description="FAD dependent oxidoreductase" evidence="3">
    <location>
        <begin position="20"/>
        <end position="413"/>
    </location>
</feature>
<evidence type="ECO:0000256" key="1">
    <source>
        <dbReference type="ARBA" id="ARBA00009410"/>
    </source>
</evidence>
<dbReference type="STRING" id="1685379.AVO45_14015"/>
<dbReference type="Pfam" id="PF01266">
    <property type="entry name" value="DAO"/>
    <property type="match status" value="1"/>
</dbReference>
<protein>
    <submittedName>
        <fullName evidence="4">D-amino-acid oxidase</fullName>
    </submittedName>
</protein>
<dbReference type="Gene3D" id="3.30.9.10">
    <property type="entry name" value="D-Amino Acid Oxidase, subunit A, domain 2"/>
    <property type="match status" value="1"/>
</dbReference>
<dbReference type="OrthoDB" id="9787190at2"/>
<dbReference type="Gene3D" id="3.50.50.60">
    <property type="entry name" value="FAD/NAD(P)-binding domain"/>
    <property type="match status" value="1"/>
</dbReference>
<proteinExistence type="inferred from homology"/>
<reference evidence="4 5" key="1">
    <citation type="submission" date="2015-12" db="EMBL/GenBank/DDBJ databases">
        <authorList>
            <person name="Shamseldin A."/>
            <person name="Moawad H."/>
            <person name="Abd El-Rahim W.M."/>
            <person name="Sadowsky M.J."/>
        </authorList>
    </citation>
    <scope>NUCLEOTIDE SEQUENCE [LARGE SCALE GENOMIC DNA]</scope>
    <source>
        <strain evidence="4 5">ZGT118</strain>
    </source>
</reference>
<evidence type="ECO:0000256" key="2">
    <source>
        <dbReference type="ARBA" id="ARBA00023002"/>
    </source>
</evidence>
<comment type="caution">
    <text evidence="4">The sequence shown here is derived from an EMBL/GenBank/DDBJ whole genome shotgun (WGS) entry which is preliminary data.</text>
</comment>
<sequence>MPGPKPDPVEPDLSLPKRVDVVIVGGGIIGAASALELAERGVSVLLCEKGQIAAEQSSRNWGWVRLGMRDPREIPLMLDSIRIWQGLDARLGRRTGYVQSGIVFGASGKRSQRNLERWLANLDGLQTGARMLSRADIASVLPGGQLKLDAALHTPMDGRAEPQWAAPAIAEGARDRGAAVMTNCAVRSVDVQAGRIAGVYTERGRVACDQVVLAGGAWSRLFAGNAGLFLPQLKVLNTVMRTSPVRDGPEAALWSDDFAIRKRADGGYVIASGHENIVDIVPDSFRLASRFLPAFAQDWRSLRFRLSRRWAEEARQDRSWLPTDVTPFELCRVLDPEPSARVLRKAWADARWVFPALEQAEIVQSWAGMIDVTPDAIPVISPVDDLPGMVIATGFSGHGFGIGPGAGRLVADLVTQGTPCVDPTAFRLSRFTDGSKVRPDPGY</sequence>
<keyword evidence="2" id="KW-0560">Oxidoreductase</keyword>
<name>A0A0X3TD45_9RHOB</name>
<comment type="similarity">
    <text evidence="1">Belongs to the DadA oxidoreductase family.</text>
</comment>
<dbReference type="AlphaFoldDB" id="A0A0X3TD45"/>
<dbReference type="GO" id="GO:0005886">
    <property type="term" value="C:plasma membrane"/>
    <property type="evidence" value="ECO:0007669"/>
    <property type="project" value="TreeGrafter"/>
</dbReference>
<keyword evidence="5" id="KW-1185">Reference proteome</keyword>
<dbReference type="PANTHER" id="PTHR13847:SF280">
    <property type="entry name" value="D-AMINO ACID DEHYDROGENASE"/>
    <property type="match status" value="1"/>
</dbReference>
<gene>
    <name evidence="4" type="ORF">AVO45_14015</name>
</gene>
<dbReference type="InterPro" id="IPR006076">
    <property type="entry name" value="FAD-dep_OxRdtase"/>
</dbReference>
<dbReference type="GO" id="GO:0008718">
    <property type="term" value="F:D-amino-acid dehydrogenase activity"/>
    <property type="evidence" value="ECO:0007669"/>
    <property type="project" value="TreeGrafter"/>
</dbReference>
<dbReference type="SUPFAM" id="SSF51905">
    <property type="entry name" value="FAD/NAD(P)-binding domain"/>
    <property type="match status" value="1"/>
</dbReference>
<evidence type="ECO:0000259" key="3">
    <source>
        <dbReference type="Pfam" id="PF01266"/>
    </source>
</evidence>
<dbReference type="PANTHER" id="PTHR13847">
    <property type="entry name" value="SARCOSINE DEHYDROGENASE-RELATED"/>
    <property type="match status" value="1"/>
</dbReference>
<dbReference type="GO" id="GO:0005737">
    <property type="term" value="C:cytoplasm"/>
    <property type="evidence" value="ECO:0007669"/>
    <property type="project" value="TreeGrafter"/>
</dbReference>
<organism evidence="4 5">
    <name type="scientific">Ruegeria marisrubri</name>
    <dbReference type="NCBI Taxonomy" id="1685379"/>
    <lineage>
        <taxon>Bacteria</taxon>
        <taxon>Pseudomonadati</taxon>
        <taxon>Pseudomonadota</taxon>
        <taxon>Alphaproteobacteria</taxon>
        <taxon>Rhodobacterales</taxon>
        <taxon>Roseobacteraceae</taxon>
        <taxon>Ruegeria</taxon>
    </lineage>
</organism>
<evidence type="ECO:0000313" key="5">
    <source>
        <dbReference type="Proteomes" id="UP000053791"/>
    </source>
</evidence>
<dbReference type="Proteomes" id="UP000053791">
    <property type="component" value="Unassembled WGS sequence"/>
</dbReference>
<dbReference type="RefSeq" id="WP_068349452.1">
    <property type="nucleotide sequence ID" value="NZ_LQBQ01000037.1"/>
</dbReference>